<feature type="region of interest" description="Disordered" evidence="1">
    <location>
        <begin position="363"/>
        <end position="388"/>
    </location>
</feature>
<feature type="compositionally biased region" description="Acidic residues" evidence="1">
    <location>
        <begin position="334"/>
        <end position="343"/>
    </location>
</feature>
<feature type="compositionally biased region" description="Acidic residues" evidence="1">
    <location>
        <begin position="663"/>
        <end position="678"/>
    </location>
</feature>
<dbReference type="GO" id="GO:0008408">
    <property type="term" value="F:3'-5' exonuclease activity"/>
    <property type="evidence" value="ECO:0007669"/>
    <property type="project" value="InterPro"/>
</dbReference>
<evidence type="ECO:0000256" key="1">
    <source>
        <dbReference type="SAM" id="MobiDB-lite"/>
    </source>
</evidence>
<proteinExistence type="predicted"/>
<reference evidence="3 4" key="1">
    <citation type="submission" date="2019-09" db="EMBL/GenBank/DDBJ databases">
        <authorList>
            <consortium name="DOE Joint Genome Institute"/>
            <person name="Mondo S.J."/>
            <person name="Navarro-Mendoza M.I."/>
            <person name="Perez-Arques C."/>
            <person name="Panchal S."/>
            <person name="Nicolas F.E."/>
            <person name="Ganguly P."/>
            <person name="Pangilinan J."/>
            <person name="Grigoriev I."/>
            <person name="Heitman J."/>
            <person name="Sanya K."/>
            <person name="Garre V."/>
        </authorList>
    </citation>
    <scope>NUCLEOTIDE SEQUENCE [LARGE SCALE GENOMIC DNA]</scope>
    <source>
        <strain evidence="3 4">MU402</strain>
    </source>
</reference>
<feature type="region of interest" description="Disordered" evidence="1">
    <location>
        <begin position="449"/>
        <end position="530"/>
    </location>
</feature>
<dbReference type="InterPro" id="IPR036397">
    <property type="entry name" value="RNaseH_sf"/>
</dbReference>
<comment type="caution">
    <text evidence="3">The sequence shown here is derived from an EMBL/GenBank/DDBJ whole genome shotgun (WGS) entry which is preliminary data.</text>
</comment>
<feature type="region of interest" description="Disordered" evidence="1">
    <location>
        <begin position="613"/>
        <end position="687"/>
    </location>
</feature>
<dbReference type="SUPFAM" id="SSF53098">
    <property type="entry name" value="Ribonuclease H-like"/>
    <property type="match status" value="1"/>
</dbReference>
<feature type="compositionally biased region" description="Basic and acidic residues" evidence="1">
    <location>
        <begin position="628"/>
        <end position="640"/>
    </location>
</feature>
<dbReference type="Gene3D" id="3.30.420.10">
    <property type="entry name" value="Ribonuclease H-like superfamily/Ribonuclease H"/>
    <property type="match status" value="1"/>
</dbReference>
<gene>
    <name evidence="3" type="ORF">FB192DRAFT_1281841</name>
</gene>
<accession>A0A8H4BGB8</accession>
<dbReference type="InterPro" id="IPR002562">
    <property type="entry name" value="3'-5'_exonuclease_dom"/>
</dbReference>
<evidence type="ECO:0000259" key="2">
    <source>
        <dbReference type="Pfam" id="PF01612"/>
    </source>
</evidence>
<evidence type="ECO:0000313" key="4">
    <source>
        <dbReference type="Proteomes" id="UP000469890"/>
    </source>
</evidence>
<dbReference type="AlphaFoldDB" id="A0A8H4BGB8"/>
<dbReference type="GO" id="GO:0006139">
    <property type="term" value="P:nucleobase-containing compound metabolic process"/>
    <property type="evidence" value="ECO:0007669"/>
    <property type="project" value="InterPro"/>
</dbReference>
<organism evidence="3 4">
    <name type="scientific">Mucor circinelloides f. lusitanicus</name>
    <name type="common">Mucor racemosus var. lusitanicus</name>
    <dbReference type="NCBI Taxonomy" id="29924"/>
    <lineage>
        <taxon>Eukaryota</taxon>
        <taxon>Fungi</taxon>
        <taxon>Fungi incertae sedis</taxon>
        <taxon>Mucoromycota</taxon>
        <taxon>Mucoromycotina</taxon>
        <taxon>Mucoromycetes</taxon>
        <taxon>Mucorales</taxon>
        <taxon>Mucorineae</taxon>
        <taxon>Mucoraceae</taxon>
        <taxon>Mucor</taxon>
    </lineage>
</organism>
<dbReference type="GO" id="GO:0003676">
    <property type="term" value="F:nucleic acid binding"/>
    <property type="evidence" value="ECO:0007669"/>
    <property type="project" value="InterPro"/>
</dbReference>
<feature type="region of interest" description="Disordered" evidence="1">
    <location>
        <begin position="268"/>
        <end position="344"/>
    </location>
</feature>
<feature type="compositionally biased region" description="Basic residues" evidence="1">
    <location>
        <begin position="307"/>
        <end position="318"/>
    </location>
</feature>
<protein>
    <recommendedName>
        <fullName evidence="2">3'-5' exonuclease domain-containing protein</fullName>
    </recommendedName>
</protein>
<dbReference type="EMBL" id="JAAECE010000004">
    <property type="protein sequence ID" value="KAF1801764.1"/>
    <property type="molecule type" value="Genomic_DNA"/>
</dbReference>
<dbReference type="InterPro" id="IPR012337">
    <property type="entry name" value="RNaseH-like_sf"/>
</dbReference>
<dbReference type="Pfam" id="PF01612">
    <property type="entry name" value="DNA_pol_A_exo1"/>
    <property type="match status" value="1"/>
</dbReference>
<evidence type="ECO:0000313" key="3">
    <source>
        <dbReference type="EMBL" id="KAF1801764.1"/>
    </source>
</evidence>
<feature type="compositionally biased region" description="Polar residues" evidence="1">
    <location>
        <begin position="295"/>
        <end position="306"/>
    </location>
</feature>
<dbReference type="Proteomes" id="UP000469890">
    <property type="component" value="Unassembled WGS sequence"/>
</dbReference>
<feature type="compositionally biased region" description="Polar residues" evidence="1">
    <location>
        <begin position="455"/>
        <end position="470"/>
    </location>
</feature>
<feature type="compositionally biased region" description="Low complexity" evidence="1">
    <location>
        <begin position="471"/>
        <end position="499"/>
    </location>
</feature>
<name>A0A8H4BGB8_MUCCL</name>
<sequence>MTQMEISKQGYWRSTHKSAEALLSLLSVFEKRNVKGVDKAIESLRDIVPLSNHKNAICMFVSNEQQLDEAIQDIHKADYIAIDCEFQSVKKSLPELKLIQIGVSSTKGFAIQVDAVGFDVLSAKLKPILEDDNVNIVGWSYRPDAMAIESYFKSIRQAPVLDLQAKLMPIAVETMNLETAMVRFADQWDGLEAFRKAKHYNEGFFYKDDDCIWARNPLPPKALVYSVFDVLSVHALHHYTTQYPSEEKFYWPCTVTNQSEKALNRFHQQRAQGIASPASASSVKNGKSPAAPKTHWNTNYKSTSPTYRHRNNNNKHRRDKEEEEYLARLSPQPETDDGYDDNDTQFQKDIQKALLLSVKESARKEHQAYGGESSTSGPSSGGAQQGDSVIVDDLDDYDRQAGTLRFSDKASTTNETPIAEVVNYESWGDFDPTSQPFFGSQPFAKPAPVHYAPRNNYNATRSPRKSFTNVARSSQAPSPSHSAPPVVAHTSSTSSSAKPPVAPAPAPATTTAGFGSKPSKEKYASEFQSRVTAGDQGGSFTWSQDAVNGVGAASWASFANTTGKKWENGIDTELTDFEKEEAKRKAAAAATGSTSFVKKEGIKFNTTAGVVAGHRAQDPLNQNGDEDNWSKEEERPDTMEMKMNQIPIRKHFSGPRTMGPGDADSDDDDDDDDDDDEDGNPRQKAVDGLQTFVDAIYPESFEQNQELAMLTLESFEHLDMIIVPDEPFTVTVCFHTVESKSQRFVLKALQLYLSTGESYTCVLEKACQIRDRPRFKSTVFGRLLSDPSIKRISWYPEYIKDSFEQVLGFEMGPTVDLALKVMENDKPMPFAEAVDKYLEDWPDLRTYFELKEHYENSTNISGKKFGGSCWERTKLPEQVLQFCAIQGLTAYTLYQKTLELGFGDDEDYIYPDNDDE</sequence>
<feature type="domain" description="3'-5' exonuclease" evidence="2">
    <location>
        <begin position="60"/>
        <end position="238"/>
    </location>
</feature>